<comment type="caution">
    <text evidence="11">The sequence shown here is derived from an EMBL/GenBank/DDBJ whole genome shotgun (WGS) entry which is preliminary data.</text>
</comment>
<keyword evidence="12" id="KW-1185">Reference proteome</keyword>
<comment type="catalytic activity">
    <reaction evidence="8 9">
        <text>(2R)-3-phosphoglycerate + NAD(+) = 3-phosphooxypyruvate + NADH + H(+)</text>
        <dbReference type="Rhea" id="RHEA:12641"/>
        <dbReference type="ChEBI" id="CHEBI:15378"/>
        <dbReference type="ChEBI" id="CHEBI:18110"/>
        <dbReference type="ChEBI" id="CHEBI:57540"/>
        <dbReference type="ChEBI" id="CHEBI:57945"/>
        <dbReference type="ChEBI" id="CHEBI:58272"/>
        <dbReference type="EC" id="1.1.1.95"/>
    </reaction>
</comment>
<dbReference type="InterPro" id="IPR029009">
    <property type="entry name" value="ASB_dom_sf"/>
</dbReference>
<evidence type="ECO:0000256" key="9">
    <source>
        <dbReference type="RuleBase" id="RU363003"/>
    </source>
</evidence>
<dbReference type="FunFam" id="3.40.50.720:FF:000021">
    <property type="entry name" value="D-3-phosphoglycerate dehydrogenase"/>
    <property type="match status" value="1"/>
</dbReference>
<evidence type="ECO:0000256" key="2">
    <source>
        <dbReference type="ARBA" id="ARBA00005216"/>
    </source>
</evidence>
<dbReference type="InterPro" id="IPR006236">
    <property type="entry name" value="PGDH"/>
</dbReference>
<dbReference type="PANTHER" id="PTHR42938">
    <property type="entry name" value="FORMATE DEHYDROGENASE 1"/>
    <property type="match status" value="1"/>
</dbReference>
<dbReference type="Pfam" id="PF02826">
    <property type="entry name" value="2-Hacid_dh_C"/>
    <property type="match status" value="1"/>
</dbReference>
<evidence type="ECO:0000256" key="8">
    <source>
        <dbReference type="ARBA" id="ARBA00048731"/>
    </source>
</evidence>
<dbReference type="InterPro" id="IPR006139">
    <property type="entry name" value="D-isomer_2_OHA_DH_cat_dom"/>
</dbReference>
<evidence type="ECO:0000256" key="7">
    <source>
        <dbReference type="ARBA" id="ARBA00048126"/>
    </source>
</evidence>
<keyword evidence="6 9" id="KW-0520">NAD</keyword>
<name>A0A934Q918_9MICO</name>
<keyword evidence="5 9" id="KW-0560">Oxidoreductase</keyword>
<reference evidence="11" key="1">
    <citation type="submission" date="2020-12" db="EMBL/GenBank/DDBJ databases">
        <title>Leucobacter sp. CAS1, isolated from Chromium sludge.</title>
        <authorList>
            <person name="Xu Z."/>
        </authorList>
    </citation>
    <scope>NUCLEOTIDE SEQUENCE</scope>
    <source>
        <strain evidence="11">CSA1</strain>
    </source>
</reference>
<comment type="catalytic activity">
    <reaction evidence="7">
        <text>(R)-2-hydroxyglutarate + NAD(+) = 2-oxoglutarate + NADH + H(+)</text>
        <dbReference type="Rhea" id="RHEA:49612"/>
        <dbReference type="ChEBI" id="CHEBI:15378"/>
        <dbReference type="ChEBI" id="CHEBI:15801"/>
        <dbReference type="ChEBI" id="CHEBI:16810"/>
        <dbReference type="ChEBI" id="CHEBI:57540"/>
        <dbReference type="ChEBI" id="CHEBI:57945"/>
        <dbReference type="EC" id="1.1.1.399"/>
    </reaction>
</comment>
<dbReference type="Gene3D" id="3.40.50.720">
    <property type="entry name" value="NAD(P)-binding Rossmann-like Domain"/>
    <property type="match status" value="2"/>
</dbReference>
<accession>A0A934Q918</accession>
<dbReference type="SUPFAM" id="SSF143548">
    <property type="entry name" value="Serine metabolism enzymes domain"/>
    <property type="match status" value="1"/>
</dbReference>
<dbReference type="EMBL" id="JAEHOH010000012">
    <property type="protein sequence ID" value="MBK0419356.1"/>
    <property type="molecule type" value="Genomic_DNA"/>
</dbReference>
<evidence type="ECO:0000256" key="1">
    <source>
        <dbReference type="ARBA" id="ARBA00003800"/>
    </source>
</evidence>
<sequence length="530" mass="55181">MPAPVVLIAEQLSPATIAALGPDFEVVNVDGTDRDALRTALGTADAVLVRSATQLDAEAIGWGTRLKVIARAGVGLDNVDIKAATQAGVMVVNAPTSNIISAAELTVAHILGLARHLPRAHGSLSAGEWKRSAYTGTELYEKTIGIVGLGRIGALVAERLRGFGVDLIAYDPYVTAARAQQLGVQLVQLDELVERADFLTIHMPRTPETLGMIGAEQLRAMKRTAYVVNVARGGLIDEAALAAALSEGEIAGAALDVFMQEPPADASLTGLPNVNVTPHLGASTAEAQEKAGVSVAKSVRLALAGDLVPDAVNVAGGAIDEYVRPGLPLTEKLGQVFAGLADGAIASLDIEVRGELSEHKVEALRLAALKGVFSKVVSEPVSYVNAPLLAEQRNVEVRFGVEPVSESYRNVITLRGSLADGTQLSVAGTLTGPKQIEKIVAVNGYEVELPIPEHLVVFSYTDRPGIVATYGKLLGDAGVNIAGLQIARDEKGGTALSVVSVDAPVSEDVLEGLRSAIDAETLRAIDVDAL</sequence>
<dbReference type="PROSITE" id="PS00065">
    <property type="entry name" value="D_2_HYDROXYACID_DH_1"/>
    <property type="match status" value="1"/>
</dbReference>
<dbReference type="InterPro" id="IPR036291">
    <property type="entry name" value="NAD(P)-bd_dom_sf"/>
</dbReference>
<dbReference type="GO" id="GO:0051287">
    <property type="term" value="F:NAD binding"/>
    <property type="evidence" value="ECO:0007669"/>
    <property type="project" value="UniProtKB-UniRule"/>
</dbReference>
<evidence type="ECO:0000313" key="11">
    <source>
        <dbReference type="EMBL" id="MBK0419356.1"/>
    </source>
</evidence>
<evidence type="ECO:0000256" key="3">
    <source>
        <dbReference type="ARBA" id="ARBA00005854"/>
    </source>
</evidence>
<dbReference type="PROSITE" id="PS51671">
    <property type="entry name" value="ACT"/>
    <property type="match status" value="1"/>
</dbReference>
<dbReference type="InterPro" id="IPR045626">
    <property type="entry name" value="PGDH_ASB_dom"/>
</dbReference>
<evidence type="ECO:0000256" key="4">
    <source>
        <dbReference type="ARBA" id="ARBA00021582"/>
    </source>
</evidence>
<protein>
    <recommendedName>
        <fullName evidence="4 9">D-3-phosphoglycerate dehydrogenase</fullName>
        <ecNumber evidence="9">1.1.1.95</ecNumber>
    </recommendedName>
</protein>
<gene>
    <name evidence="11" type="ORF">JD276_09945</name>
</gene>
<proteinExistence type="inferred from homology"/>
<dbReference type="PROSITE" id="PS00670">
    <property type="entry name" value="D_2_HYDROXYACID_DH_2"/>
    <property type="match status" value="1"/>
</dbReference>
<dbReference type="Gene3D" id="3.30.1330.90">
    <property type="entry name" value="D-3-phosphoglycerate dehydrogenase, domain 3"/>
    <property type="match status" value="1"/>
</dbReference>
<dbReference type="GO" id="GO:0004617">
    <property type="term" value="F:phosphoglycerate dehydrogenase activity"/>
    <property type="evidence" value="ECO:0007669"/>
    <property type="project" value="UniProtKB-UniRule"/>
</dbReference>
<feature type="domain" description="ACT" evidence="10">
    <location>
        <begin position="455"/>
        <end position="530"/>
    </location>
</feature>
<dbReference type="SUPFAM" id="SSF52283">
    <property type="entry name" value="Formate/glycerate dehydrogenase catalytic domain-like"/>
    <property type="match status" value="1"/>
</dbReference>
<dbReference type="SUPFAM" id="SSF55021">
    <property type="entry name" value="ACT-like"/>
    <property type="match status" value="1"/>
</dbReference>
<dbReference type="CDD" id="cd12173">
    <property type="entry name" value="PGDH_4"/>
    <property type="match status" value="1"/>
</dbReference>
<evidence type="ECO:0000256" key="5">
    <source>
        <dbReference type="ARBA" id="ARBA00023002"/>
    </source>
</evidence>
<evidence type="ECO:0000259" key="10">
    <source>
        <dbReference type="PROSITE" id="PS51671"/>
    </source>
</evidence>
<keyword evidence="9" id="KW-0028">Amino-acid biosynthesis</keyword>
<keyword evidence="9" id="KW-0718">Serine biosynthesis</keyword>
<dbReference type="InterPro" id="IPR045865">
    <property type="entry name" value="ACT-like_dom_sf"/>
</dbReference>
<dbReference type="Proteomes" id="UP000608530">
    <property type="component" value="Unassembled WGS sequence"/>
</dbReference>
<dbReference type="Pfam" id="PF01842">
    <property type="entry name" value="ACT"/>
    <property type="match status" value="1"/>
</dbReference>
<organism evidence="11 12">
    <name type="scientific">Leucobacter chromiisoli</name>
    <dbReference type="NCBI Taxonomy" id="2796471"/>
    <lineage>
        <taxon>Bacteria</taxon>
        <taxon>Bacillati</taxon>
        <taxon>Actinomycetota</taxon>
        <taxon>Actinomycetes</taxon>
        <taxon>Micrococcales</taxon>
        <taxon>Microbacteriaceae</taxon>
        <taxon>Leucobacter</taxon>
    </lineage>
</organism>
<dbReference type="InterPro" id="IPR029753">
    <property type="entry name" value="D-isomer_DH_CS"/>
</dbReference>
<dbReference type="GO" id="GO:0006564">
    <property type="term" value="P:L-serine biosynthetic process"/>
    <property type="evidence" value="ECO:0007669"/>
    <property type="project" value="UniProtKB-UniRule"/>
</dbReference>
<dbReference type="SUPFAM" id="SSF51735">
    <property type="entry name" value="NAD(P)-binding Rossmann-fold domains"/>
    <property type="match status" value="1"/>
</dbReference>
<dbReference type="CDD" id="cd04902">
    <property type="entry name" value="ACT_3PGDH-xct"/>
    <property type="match status" value="1"/>
</dbReference>
<comment type="function">
    <text evidence="1">Catalyzes the reversible oxidation of 3-phospho-D-glycerate to 3-phosphonooxypyruvate, the first step of the phosphorylated L-serine biosynthesis pathway. Also catalyzes the reversible oxidation of 2-hydroxyglutarate to 2-oxoglutarate.</text>
</comment>
<dbReference type="PANTHER" id="PTHR42938:SF47">
    <property type="entry name" value="HYDROXYPYRUVATE REDUCTASE"/>
    <property type="match status" value="1"/>
</dbReference>
<dbReference type="Pfam" id="PF19304">
    <property type="entry name" value="PGDH_inter"/>
    <property type="match status" value="1"/>
</dbReference>
<dbReference type="InterPro" id="IPR002912">
    <property type="entry name" value="ACT_dom"/>
</dbReference>
<comment type="similarity">
    <text evidence="3 9">Belongs to the D-isomer specific 2-hydroxyacid dehydrogenase family.</text>
</comment>
<dbReference type="PROSITE" id="PS00671">
    <property type="entry name" value="D_2_HYDROXYACID_DH_3"/>
    <property type="match status" value="1"/>
</dbReference>
<dbReference type="RefSeq" id="WP_200115489.1">
    <property type="nucleotide sequence ID" value="NZ_JAEHOH010000012.1"/>
</dbReference>
<evidence type="ECO:0000313" key="12">
    <source>
        <dbReference type="Proteomes" id="UP000608530"/>
    </source>
</evidence>
<dbReference type="AlphaFoldDB" id="A0A934Q918"/>
<dbReference type="Gene3D" id="3.30.70.260">
    <property type="match status" value="1"/>
</dbReference>
<dbReference type="InterPro" id="IPR029752">
    <property type="entry name" value="D-isomer_DH_CS1"/>
</dbReference>
<evidence type="ECO:0000256" key="6">
    <source>
        <dbReference type="ARBA" id="ARBA00023027"/>
    </source>
</evidence>
<dbReference type="EC" id="1.1.1.95" evidence="9"/>
<dbReference type="InterPro" id="IPR006140">
    <property type="entry name" value="D-isomer_DH_NAD-bd"/>
</dbReference>
<dbReference type="Pfam" id="PF00389">
    <property type="entry name" value="2-Hacid_dh"/>
    <property type="match status" value="1"/>
</dbReference>
<dbReference type="NCBIfam" id="TIGR01327">
    <property type="entry name" value="PGDH"/>
    <property type="match status" value="1"/>
</dbReference>
<comment type="pathway">
    <text evidence="2 9">Amino-acid biosynthesis; L-serine biosynthesis; L-serine from 3-phospho-D-glycerate: step 1/3.</text>
</comment>